<dbReference type="KEGG" id="thl:TEH_17890"/>
<dbReference type="EMBL" id="AP012046">
    <property type="protein sequence ID" value="BAK95116.1"/>
    <property type="molecule type" value="Genomic_DNA"/>
</dbReference>
<dbReference type="AlphaFoldDB" id="A0AAN1VSB3"/>
<sequence length="94" mass="10995">MKISIEFISKKHEVLGTTEEKVDNFSCVDPTTQDFNNKELLKRIGEEYKEQLNHDQPIKVIKTNGDKGEIDLENVDYFTVFTHNLSKKVDIYME</sequence>
<reference evidence="1 2" key="1">
    <citation type="submission" date="2011-01" db="EMBL/GenBank/DDBJ databases">
        <title>Whole genome sequence of Tetragenococcus halophilus NBRC 12172.</title>
        <authorList>
            <person name="Nakazawa H."/>
            <person name="Omata S."/>
            <person name="Koga C."/>
            <person name="Watanabe Y."/>
            <person name="Katano Y."/>
            <person name="Ito N."/>
            <person name="Tsukatani N."/>
            <person name="Ankai A."/>
            <person name="Oguchi A."/>
            <person name="Fukui S."/>
            <person name="Yashiro I."/>
            <person name="Kamata S."/>
            <person name="Hashimoto Y."/>
            <person name="Yamazaki J."/>
            <person name="Taguchi H."/>
            <person name="Tanaka A."/>
            <person name="Koyama T."/>
            <person name="Ichige A."/>
            <person name="Hanya Y."/>
            <person name="Tanikawa S."/>
            <person name="Yamazaki S."/>
            <person name="Fujita N."/>
        </authorList>
    </citation>
    <scope>NUCLEOTIDE SEQUENCE [LARGE SCALE GENOMIC DNA]</scope>
    <source>
        <strain evidence="2">DSM 20338 / JCM 20259 / NCIMB 9735 / NBRC 12172</strain>
    </source>
</reference>
<organism evidence="1 2">
    <name type="scientific">Tetragenococcus halophilus (strain DSM 20338 / JCM 20259 / NCIMB 9735 / NBRC 12172)</name>
    <name type="common">Pediococcus halophilus</name>
    <dbReference type="NCBI Taxonomy" id="945021"/>
    <lineage>
        <taxon>Bacteria</taxon>
        <taxon>Bacillati</taxon>
        <taxon>Bacillota</taxon>
        <taxon>Bacilli</taxon>
        <taxon>Lactobacillales</taxon>
        <taxon>Enterococcaceae</taxon>
        <taxon>Tetragenococcus</taxon>
    </lineage>
</organism>
<dbReference type="Proteomes" id="UP000002663">
    <property type="component" value="Chromosome"/>
</dbReference>
<gene>
    <name evidence="1" type="ordered locus">TEH_17890</name>
</gene>
<accession>A0AAN1VSB3</accession>
<protein>
    <submittedName>
        <fullName evidence="1">Uncharacterized protein</fullName>
    </submittedName>
</protein>
<evidence type="ECO:0000313" key="2">
    <source>
        <dbReference type="Proteomes" id="UP000002663"/>
    </source>
</evidence>
<proteinExistence type="predicted"/>
<evidence type="ECO:0000313" key="1">
    <source>
        <dbReference type="EMBL" id="BAK95116.1"/>
    </source>
</evidence>
<name>A0AAN1VSB3_TETHN</name>
<dbReference type="RefSeq" id="WP_014125158.1">
    <property type="nucleotide sequence ID" value="NC_016052.1"/>
</dbReference>